<evidence type="ECO:0000256" key="1">
    <source>
        <dbReference type="SAM" id="Phobius"/>
    </source>
</evidence>
<reference evidence="3 5" key="2">
    <citation type="journal article" date="2018" name="Plant J.">
        <title>The Physcomitrella patens chromosome-scale assembly reveals moss genome structure and evolution.</title>
        <authorList>
            <person name="Lang D."/>
            <person name="Ullrich K.K."/>
            <person name="Murat F."/>
            <person name="Fuchs J."/>
            <person name="Jenkins J."/>
            <person name="Haas F.B."/>
            <person name="Piednoel M."/>
            <person name="Gundlach H."/>
            <person name="Van Bel M."/>
            <person name="Meyberg R."/>
            <person name="Vives C."/>
            <person name="Morata J."/>
            <person name="Symeonidi A."/>
            <person name="Hiss M."/>
            <person name="Muchero W."/>
            <person name="Kamisugi Y."/>
            <person name="Saleh O."/>
            <person name="Blanc G."/>
            <person name="Decker E.L."/>
            <person name="van Gessel N."/>
            <person name="Grimwood J."/>
            <person name="Hayes R.D."/>
            <person name="Graham S.W."/>
            <person name="Gunter L.E."/>
            <person name="McDaniel S.F."/>
            <person name="Hoernstein S.N.W."/>
            <person name="Larsson A."/>
            <person name="Li F.W."/>
            <person name="Perroud P.F."/>
            <person name="Phillips J."/>
            <person name="Ranjan P."/>
            <person name="Rokshar D.S."/>
            <person name="Rothfels C.J."/>
            <person name="Schneider L."/>
            <person name="Shu S."/>
            <person name="Stevenson D.W."/>
            <person name="Thummler F."/>
            <person name="Tillich M."/>
            <person name="Villarreal Aguilar J.C."/>
            <person name="Widiez T."/>
            <person name="Wong G.K."/>
            <person name="Wymore A."/>
            <person name="Zhang Y."/>
            <person name="Zimmer A.D."/>
            <person name="Quatrano R.S."/>
            <person name="Mayer K.F.X."/>
            <person name="Goodstein D."/>
            <person name="Casacuberta J.M."/>
            <person name="Vandepoele K."/>
            <person name="Reski R."/>
            <person name="Cuming A.C."/>
            <person name="Tuskan G.A."/>
            <person name="Maumus F."/>
            <person name="Salse J."/>
            <person name="Schmutz J."/>
            <person name="Rensing S.A."/>
        </authorList>
    </citation>
    <scope>NUCLEOTIDE SEQUENCE [LARGE SCALE GENOMIC DNA]</scope>
    <source>
        <strain evidence="4 5">cv. Gransden 2004</strain>
    </source>
</reference>
<dbReference type="EMBL" id="ABEU02000017">
    <property type="protein sequence ID" value="PNR36014.1"/>
    <property type="molecule type" value="Genomic_DNA"/>
</dbReference>
<dbReference type="InterPro" id="IPR001509">
    <property type="entry name" value="Epimerase_deHydtase"/>
</dbReference>
<dbReference type="EnsemblPlants" id="Pp3c17_9770V3.1">
    <property type="protein sequence ID" value="Pp3c17_9770V3.1"/>
    <property type="gene ID" value="Pp3c17_9770"/>
</dbReference>
<dbReference type="GO" id="GO:0009788">
    <property type="term" value="P:negative regulation of abscisic acid-activated signaling pathway"/>
    <property type="evidence" value="ECO:0007669"/>
    <property type="project" value="EnsemblPlants"/>
</dbReference>
<dbReference type="RefSeq" id="XP_024399822.1">
    <property type="nucleotide sequence ID" value="XM_024544054.2"/>
</dbReference>
<proteinExistence type="predicted"/>
<accession>A9TC39</accession>
<organism evidence="3">
    <name type="scientific">Physcomitrium patens</name>
    <name type="common">Spreading-leaved earth moss</name>
    <name type="synonym">Physcomitrella patens</name>
    <dbReference type="NCBI Taxonomy" id="3218"/>
    <lineage>
        <taxon>Eukaryota</taxon>
        <taxon>Viridiplantae</taxon>
        <taxon>Streptophyta</taxon>
        <taxon>Embryophyta</taxon>
        <taxon>Bryophyta</taxon>
        <taxon>Bryophytina</taxon>
        <taxon>Bryopsida</taxon>
        <taxon>Funariidae</taxon>
        <taxon>Funariales</taxon>
        <taxon>Funariaceae</taxon>
        <taxon>Physcomitrium</taxon>
    </lineage>
</organism>
<evidence type="ECO:0000313" key="4">
    <source>
        <dbReference type="EnsemblPlants" id="Pp3c17_9770V3.1"/>
    </source>
</evidence>
<keyword evidence="1" id="KW-0472">Membrane</keyword>
<dbReference type="Proteomes" id="UP000006727">
    <property type="component" value="Chromosome 17"/>
</dbReference>
<dbReference type="GO" id="GO:0016616">
    <property type="term" value="F:oxidoreductase activity, acting on the CH-OH group of donors, NAD or NADP as acceptor"/>
    <property type="evidence" value="ECO:0000318"/>
    <property type="project" value="GO_Central"/>
</dbReference>
<dbReference type="Gramene" id="Pp3c17_9770V3.2">
    <property type="protein sequence ID" value="Pp3c17_9770V3.2"/>
    <property type="gene ID" value="Pp3c17_9770"/>
</dbReference>
<dbReference type="InterPro" id="IPR036291">
    <property type="entry name" value="NAD(P)-bd_dom_sf"/>
</dbReference>
<reference evidence="4" key="3">
    <citation type="submission" date="2020-12" db="UniProtKB">
        <authorList>
            <consortium name="EnsemblPlants"/>
        </authorList>
    </citation>
    <scope>IDENTIFICATION</scope>
</reference>
<evidence type="ECO:0000313" key="3">
    <source>
        <dbReference type="EMBL" id="PNR36014.1"/>
    </source>
</evidence>
<dbReference type="SUPFAM" id="SSF51735">
    <property type="entry name" value="NAD(P)-binding Rossmann-fold domains"/>
    <property type="match status" value="1"/>
</dbReference>
<keyword evidence="1" id="KW-1133">Transmembrane helix</keyword>
<dbReference type="PANTHER" id="PTHR48079">
    <property type="entry name" value="PROTEIN YEEZ"/>
    <property type="match status" value="1"/>
</dbReference>
<keyword evidence="1" id="KW-0812">Transmembrane</keyword>
<protein>
    <recommendedName>
        <fullName evidence="2">NAD-dependent epimerase/dehydratase domain-containing protein</fullName>
    </recommendedName>
</protein>
<gene>
    <name evidence="4" type="primary">LOC112293999</name>
    <name evidence="3" type="ORF">PHYPA_021864</name>
</gene>
<evidence type="ECO:0000313" key="5">
    <source>
        <dbReference type="Proteomes" id="UP000006727"/>
    </source>
</evidence>
<reference evidence="3 5" key="1">
    <citation type="journal article" date="2008" name="Science">
        <title>The Physcomitrella genome reveals evolutionary insights into the conquest of land by plants.</title>
        <authorList>
            <person name="Rensing S."/>
            <person name="Lang D."/>
            <person name="Zimmer A."/>
            <person name="Terry A."/>
            <person name="Salamov A."/>
            <person name="Shapiro H."/>
            <person name="Nishiyama T."/>
            <person name="Perroud P.-F."/>
            <person name="Lindquist E."/>
            <person name="Kamisugi Y."/>
            <person name="Tanahashi T."/>
            <person name="Sakakibara K."/>
            <person name="Fujita T."/>
            <person name="Oishi K."/>
            <person name="Shin-I T."/>
            <person name="Kuroki Y."/>
            <person name="Toyoda A."/>
            <person name="Suzuki Y."/>
            <person name="Hashimoto A."/>
            <person name="Yamaguchi K."/>
            <person name="Sugano A."/>
            <person name="Kohara Y."/>
            <person name="Fujiyama A."/>
            <person name="Anterola A."/>
            <person name="Aoki S."/>
            <person name="Ashton N."/>
            <person name="Barbazuk W.B."/>
            <person name="Barker E."/>
            <person name="Bennetzen J."/>
            <person name="Bezanilla M."/>
            <person name="Blankenship R."/>
            <person name="Cho S.H."/>
            <person name="Dutcher S."/>
            <person name="Estelle M."/>
            <person name="Fawcett J.A."/>
            <person name="Gundlach H."/>
            <person name="Hanada K."/>
            <person name="Heyl A."/>
            <person name="Hicks K.A."/>
            <person name="Hugh J."/>
            <person name="Lohr M."/>
            <person name="Mayer K."/>
            <person name="Melkozernov A."/>
            <person name="Murata T."/>
            <person name="Nelson D."/>
            <person name="Pils B."/>
            <person name="Prigge M."/>
            <person name="Reiss B."/>
            <person name="Renner T."/>
            <person name="Rombauts S."/>
            <person name="Rushton P."/>
            <person name="Sanderfoot A."/>
            <person name="Schween G."/>
            <person name="Shiu S.-H."/>
            <person name="Stueber K."/>
            <person name="Theodoulou F.L."/>
            <person name="Tu H."/>
            <person name="Van de Peer Y."/>
            <person name="Verrier P.J."/>
            <person name="Waters E."/>
            <person name="Wood A."/>
            <person name="Yang L."/>
            <person name="Cove D."/>
            <person name="Cuming A."/>
            <person name="Hasebe M."/>
            <person name="Lucas S."/>
            <person name="Mishler D.B."/>
            <person name="Reski R."/>
            <person name="Grigoriev I."/>
            <person name="Quatrano R.S."/>
            <person name="Boore J.L."/>
        </authorList>
    </citation>
    <scope>NUCLEOTIDE SEQUENCE [LARGE SCALE GENOMIC DNA]</scope>
    <source>
        <strain evidence="4 5">cv. Gransden 2004</strain>
    </source>
</reference>
<dbReference type="FunFam" id="3.40.50.720:FF:000425">
    <property type="entry name" value="NAD(P)-binding Rossmann-fold superfamily protein"/>
    <property type="match status" value="1"/>
</dbReference>
<dbReference type="Gramene" id="Pp3c17_9770V3.1">
    <property type="protein sequence ID" value="Pp3c17_9770V3.1"/>
    <property type="gene ID" value="Pp3c17_9770"/>
</dbReference>
<dbReference type="GO" id="GO:0016487">
    <property type="term" value="P:farnesol metabolic process"/>
    <property type="evidence" value="ECO:0007669"/>
    <property type="project" value="EnsemblPlants"/>
</dbReference>
<dbReference type="eggNOG" id="KOG1502">
    <property type="taxonomic scope" value="Eukaryota"/>
</dbReference>
<dbReference type="OrthoDB" id="2735536at2759"/>
<dbReference type="OMA" id="SVRMMRA"/>
<dbReference type="HOGENOM" id="CLU_007383_6_0_1"/>
<dbReference type="STRING" id="3218.A9TC39"/>
<keyword evidence="5" id="KW-1185">Reference proteome</keyword>
<feature type="transmembrane region" description="Helical" evidence="1">
    <location>
        <begin position="12"/>
        <end position="32"/>
    </location>
</feature>
<sequence>MRRVMVTGATGYLGGRLCGMLVHAGLTVVALVRKTSQVQELPPEVELVEGDIRDGESVRRAIEGCDYVVHTAALVGSWLPDSSQFFKVNVEGFKNVIEAVKATPSVKKLIYTSSFFAVGPTDGYIGDETQFHSMKAFYSPYEESKAFADKLACEAAMEGVPIVSLYPGIIYGPGSMTKGNSLAEMMIERFNGRMPGYVGYKVKKFSFCHIDDVVVAYLAAIEIGRVGERYMLCGDNMSFHEVFDLAAGLTKTNPAKVTIPMWVLDVAGFLCVQWARFGAWTGISHQIPFITTHSVNILKHQWAYSSEKAERELGYKSRPLEEGLLQLLTWLKATGRIKY</sequence>
<dbReference type="PANTHER" id="PTHR48079:SF6">
    <property type="entry name" value="NAD(P)-BINDING DOMAIN-CONTAINING PROTEIN-RELATED"/>
    <property type="match status" value="1"/>
</dbReference>
<name>A9TC39_PHYPA</name>
<dbReference type="GO" id="GO:0047886">
    <property type="term" value="F:farnesol dehydrogenase activity"/>
    <property type="evidence" value="ECO:0007669"/>
    <property type="project" value="EnsemblPlants"/>
</dbReference>
<dbReference type="AlphaFoldDB" id="A9TC39"/>
<dbReference type="GeneID" id="112293999"/>
<dbReference type="InterPro" id="IPR051783">
    <property type="entry name" value="NAD(P)-dependent_oxidoreduct"/>
</dbReference>
<feature type="domain" description="NAD-dependent epimerase/dehydratase" evidence="2">
    <location>
        <begin position="4"/>
        <end position="231"/>
    </location>
</feature>
<dbReference type="Pfam" id="PF01370">
    <property type="entry name" value="Epimerase"/>
    <property type="match status" value="1"/>
</dbReference>
<dbReference type="EnsemblPlants" id="Pp3c17_9770V3.2">
    <property type="protein sequence ID" value="Pp3c17_9770V3.2"/>
    <property type="gene ID" value="Pp3c17_9770"/>
</dbReference>
<evidence type="ECO:0000259" key="2">
    <source>
        <dbReference type="Pfam" id="PF01370"/>
    </source>
</evidence>
<dbReference type="PaxDb" id="3218-PP1S202_1V6.1"/>
<dbReference type="Gene3D" id="3.40.50.720">
    <property type="entry name" value="NAD(P)-binding Rossmann-like Domain"/>
    <property type="match status" value="1"/>
</dbReference>